<comment type="subcellular location">
    <subcellularLocation>
        <location evidence="1">Nucleus</location>
    </subcellularLocation>
</comment>
<name>A0ABR0XHV2_REHGL</name>
<comment type="caution">
    <text evidence="3">The sequence shown here is derived from an EMBL/GenBank/DDBJ whole genome shotgun (WGS) entry which is preliminary data.</text>
</comment>
<accession>A0ABR0XHV2</accession>
<dbReference type="EMBL" id="JABTTQ020000004">
    <property type="protein sequence ID" value="KAK6158742.1"/>
    <property type="molecule type" value="Genomic_DNA"/>
</dbReference>
<dbReference type="PANTHER" id="PTHR33172">
    <property type="entry name" value="OS08G0516900 PROTEIN"/>
    <property type="match status" value="1"/>
</dbReference>
<keyword evidence="2" id="KW-0539">Nucleus</keyword>
<dbReference type="InterPro" id="IPR051992">
    <property type="entry name" value="OxStress_Response_Reg"/>
</dbReference>
<evidence type="ECO:0000313" key="4">
    <source>
        <dbReference type="Proteomes" id="UP001318860"/>
    </source>
</evidence>
<dbReference type="PANTHER" id="PTHR33172:SF91">
    <property type="entry name" value="PROTEIN OXIDATIVE STRESS 3 LIKE 5"/>
    <property type="match status" value="1"/>
</dbReference>
<evidence type="ECO:0000256" key="1">
    <source>
        <dbReference type="ARBA" id="ARBA00004123"/>
    </source>
</evidence>
<evidence type="ECO:0000313" key="3">
    <source>
        <dbReference type="EMBL" id="KAK6158742.1"/>
    </source>
</evidence>
<proteinExistence type="predicted"/>
<reference evidence="3 4" key="1">
    <citation type="journal article" date="2021" name="Comput. Struct. Biotechnol. J.">
        <title>De novo genome assembly of the potent medicinal plant Rehmannia glutinosa using nanopore technology.</title>
        <authorList>
            <person name="Ma L."/>
            <person name="Dong C."/>
            <person name="Song C."/>
            <person name="Wang X."/>
            <person name="Zheng X."/>
            <person name="Niu Y."/>
            <person name="Chen S."/>
            <person name="Feng W."/>
        </authorList>
    </citation>
    <scope>NUCLEOTIDE SEQUENCE [LARGE SCALE GENOMIC DNA]</scope>
    <source>
        <strain evidence="3">DH-2019</strain>
    </source>
</reference>
<keyword evidence="4" id="KW-1185">Reference proteome</keyword>
<dbReference type="Proteomes" id="UP001318860">
    <property type="component" value="Unassembled WGS sequence"/>
</dbReference>
<sequence length="230" mass="26662">MSNLLSTFQFKIGMRGQLNAHTRKLRSFENLAGDRLRKWRNLETGEHALSILQRLILPHLWRTSTKSTLYRGSSIAHLTCMPTLSVMKMNILTMGVQLSMEKENELSYKQEHMRVSKTKFLFARRNGMRLFAWRLRSLVIRVCGESDEEEEVDQSIATRRSTLGCLTLLEEPMPKKRGVSSHYSGKSKSFGNLTDLASGDSIKLGKKEHRLNKRRRLLLVHELLYDDKKR</sequence>
<organism evidence="3 4">
    <name type="scientific">Rehmannia glutinosa</name>
    <name type="common">Chinese foxglove</name>
    <dbReference type="NCBI Taxonomy" id="99300"/>
    <lineage>
        <taxon>Eukaryota</taxon>
        <taxon>Viridiplantae</taxon>
        <taxon>Streptophyta</taxon>
        <taxon>Embryophyta</taxon>
        <taxon>Tracheophyta</taxon>
        <taxon>Spermatophyta</taxon>
        <taxon>Magnoliopsida</taxon>
        <taxon>eudicotyledons</taxon>
        <taxon>Gunneridae</taxon>
        <taxon>Pentapetalae</taxon>
        <taxon>asterids</taxon>
        <taxon>lamiids</taxon>
        <taxon>Lamiales</taxon>
        <taxon>Orobanchaceae</taxon>
        <taxon>Rehmannieae</taxon>
        <taxon>Rehmannia</taxon>
    </lineage>
</organism>
<gene>
    <name evidence="3" type="ORF">DH2020_006056</name>
</gene>
<protein>
    <submittedName>
        <fullName evidence="3">Uncharacterized protein</fullName>
    </submittedName>
</protein>
<evidence type="ECO:0000256" key="2">
    <source>
        <dbReference type="ARBA" id="ARBA00023242"/>
    </source>
</evidence>